<dbReference type="Pfam" id="PF10011">
    <property type="entry name" value="DUF2254"/>
    <property type="match status" value="1"/>
</dbReference>
<dbReference type="EMBL" id="JSAQ01000001">
    <property type="protein sequence ID" value="KGO05544.1"/>
    <property type="molecule type" value="Genomic_DNA"/>
</dbReference>
<comment type="caution">
    <text evidence="2">The sequence shown here is derived from an EMBL/GenBank/DDBJ whole genome shotgun (WGS) entry which is preliminary data.</text>
</comment>
<keyword evidence="1" id="KW-0812">Transmembrane</keyword>
<feature type="transmembrane region" description="Helical" evidence="1">
    <location>
        <begin position="113"/>
        <end position="132"/>
    </location>
</feature>
<gene>
    <name evidence="2" type="ORF">NV36_00900</name>
</gene>
<dbReference type="KEGG" id="ddo:I597_2359"/>
<evidence type="ECO:0000313" key="3">
    <source>
        <dbReference type="Proteomes" id="UP000030140"/>
    </source>
</evidence>
<protein>
    <recommendedName>
        <fullName evidence="4">DUF2254 domain-containing protein</fullName>
    </recommendedName>
</protein>
<feature type="transmembrane region" description="Helical" evidence="1">
    <location>
        <begin position="144"/>
        <end position="164"/>
    </location>
</feature>
<organism evidence="2 3">
    <name type="scientific">Dokdonia donghaensis DSW-1</name>
    <dbReference type="NCBI Taxonomy" id="1300343"/>
    <lineage>
        <taxon>Bacteria</taxon>
        <taxon>Pseudomonadati</taxon>
        <taxon>Bacteroidota</taxon>
        <taxon>Flavobacteriia</taxon>
        <taxon>Flavobacteriales</taxon>
        <taxon>Flavobacteriaceae</taxon>
        <taxon>Dokdonia</taxon>
    </lineage>
</organism>
<reference evidence="2 3" key="1">
    <citation type="submission" date="2014-10" db="EMBL/GenBank/DDBJ databases">
        <title>Draft genome sequence of the proteorhodopsin-containing marine bacterium Dokdonia donghaensis.</title>
        <authorList>
            <person name="Gomez-Consarnau L."/>
            <person name="Gonzalez J.M."/>
            <person name="Riedel T."/>
            <person name="Jaenicke S."/>
            <person name="Wagner-Doebler I."/>
            <person name="Fuhrman J.A."/>
        </authorList>
    </citation>
    <scope>NUCLEOTIDE SEQUENCE [LARGE SCALE GENOMIC DNA]</scope>
    <source>
        <strain evidence="2 3">DSW-1</strain>
    </source>
</reference>
<dbReference type="InterPro" id="IPR018723">
    <property type="entry name" value="DUF2254_membrane"/>
</dbReference>
<sequence>MNKLYTKLELLYSRITGNVAFYPSLIAFMGLALGFLMSYAEQQGISKYLIDTVPALVINDADTARTLLSTFIGGIFSLMVFSFSMVMLILNQASSNYSPRILPGLIANKRHQVVLGFYIAVIIYCIIILLSIEPEQSKTQLPGFAVLIGIVLSIHVLAAFIYFIHSISQAIQINNIIDRIYNVSRHRIQQLIDTESDPKGVAVFNDSDSWQSYTTKFSGHLNDIALDSLVDFCNEHSCKVSLLVPKGSFVLDSTKIVSVNKDLDEEAIEALRSCFGFSRSEIVKNNYILGFKQLTEIAVKAMSPGINDPGTAITCLDYLTELFVLRMQKRDNSFVTDKDGNALVSLRTINFEEVLYFIFASLRQYCKEDFIMLHKMLQSLRYLSTSDALKDEYTEDIINQVQLIIDDANQFIKNESDLAILNKVASEVQAS</sequence>
<name>A0A0A2GQH8_9FLAO</name>
<proteinExistence type="predicted"/>
<feature type="transmembrane region" description="Helical" evidence="1">
    <location>
        <begin position="71"/>
        <end position="93"/>
    </location>
</feature>
<evidence type="ECO:0008006" key="4">
    <source>
        <dbReference type="Google" id="ProtNLM"/>
    </source>
</evidence>
<keyword evidence="3" id="KW-1185">Reference proteome</keyword>
<keyword evidence="1" id="KW-0472">Membrane</keyword>
<dbReference type="OrthoDB" id="2955631at2"/>
<accession>A0A0A2GQH8</accession>
<dbReference type="Proteomes" id="UP000030140">
    <property type="component" value="Unassembled WGS sequence"/>
</dbReference>
<dbReference type="AlphaFoldDB" id="A0A0A2GQH8"/>
<keyword evidence="1" id="KW-1133">Transmembrane helix</keyword>
<evidence type="ECO:0000313" key="2">
    <source>
        <dbReference type="EMBL" id="KGO05544.1"/>
    </source>
</evidence>
<dbReference type="RefSeq" id="WP_035324600.1">
    <property type="nucleotide sequence ID" value="NZ_CP015125.1"/>
</dbReference>
<feature type="transmembrane region" description="Helical" evidence="1">
    <location>
        <begin position="20"/>
        <end position="40"/>
    </location>
</feature>
<evidence type="ECO:0000256" key="1">
    <source>
        <dbReference type="SAM" id="Phobius"/>
    </source>
</evidence>
<dbReference type="PATRIC" id="fig|1300343.5.peg.2379"/>